<sequence length="355" mass="39705">MSDGIDEAIRDGRIPPDVDMKLLRNNQNIPGIASIASVTFLATLVVACRLYSRKFIIKGYGFGFDDGVVLASLVVFIPFTALCIRLIIMGAGQNPMWMYFMMDDETYTQIQALDTIAHLIYSTALVLCRISGIAFYWRLCYMDKKFLLAIKGIAAIILAGYVAQICLLIFHCLPVSMVWVFYTKEEYERHTCMHWFQVYSIISSISLASDFLLFGIPAVMLKGLQLARKQKLQLACILLPGILVIGLSAARVVLVINYGWESDQKIEFQFSFLKLLCLEVAEVSATIIAVSVPGVKPLVDKYILRKDKETESGSWKSNGLSMSSSDDVAKPRQAHVDIMEWQRENATKLPTGKGL</sequence>
<feature type="transmembrane region" description="Helical" evidence="7">
    <location>
        <begin position="68"/>
        <end position="92"/>
    </location>
</feature>
<evidence type="ECO:0000313" key="9">
    <source>
        <dbReference type="EMBL" id="EXU98281.1"/>
    </source>
</evidence>
<dbReference type="InterPro" id="IPR052337">
    <property type="entry name" value="SAT4-like"/>
</dbReference>
<evidence type="ECO:0000256" key="3">
    <source>
        <dbReference type="ARBA" id="ARBA00022989"/>
    </source>
</evidence>
<dbReference type="HOGENOM" id="CLU_028200_7_0_1"/>
<name>A0A014NB94_9HYPO</name>
<dbReference type="InterPro" id="IPR049326">
    <property type="entry name" value="Rhodopsin_dom_fungi"/>
</dbReference>
<comment type="similarity">
    <text evidence="5">Belongs to the SAT4 family.</text>
</comment>
<evidence type="ECO:0000256" key="6">
    <source>
        <dbReference type="SAM" id="MobiDB-lite"/>
    </source>
</evidence>
<feature type="transmembrane region" description="Helical" evidence="7">
    <location>
        <begin position="232"/>
        <end position="260"/>
    </location>
</feature>
<keyword evidence="4 7" id="KW-0472">Membrane</keyword>
<dbReference type="AlphaFoldDB" id="A0A014NB94"/>
<feature type="region of interest" description="Disordered" evidence="6">
    <location>
        <begin position="312"/>
        <end position="331"/>
    </location>
</feature>
<evidence type="ECO:0000256" key="4">
    <source>
        <dbReference type="ARBA" id="ARBA00023136"/>
    </source>
</evidence>
<evidence type="ECO:0000313" key="10">
    <source>
        <dbReference type="Proteomes" id="UP000030151"/>
    </source>
</evidence>
<dbReference type="Proteomes" id="UP000030151">
    <property type="component" value="Unassembled WGS sequence"/>
</dbReference>
<dbReference type="Pfam" id="PF20684">
    <property type="entry name" value="Fung_rhodopsin"/>
    <property type="match status" value="1"/>
</dbReference>
<evidence type="ECO:0000256" key="5">
    <source>
        <dbReference type="ARBA" id="ARBA00038359"/>
    </source>
</evidence>
<dbReference type="PANTHER" id="PTHR33048">
    <property type="entry name" value="PTH11-LIKE INTEGRAL MEMBRANE PROTEIN (AFU_ORTHOLOGUE AFUA_5G11245)"/>
    <property type="match status" value="1"/>
</dbReference>
<dbReference type="eggNOG" id="ENOG502RZDV">
    <property type="taxonomic scope" value="Eukaryota"/>
</dbReference>
<evidence type="ECO:0000256" key="7">
    <source>
        <dbReference type="SAM" id="Phobius"/>
    </source>
</evidence>
<evidence type="ECO:0000259" key="8">
    <source>
        <dbReference type="Pfam" id="PF20684"/>
    </source>
</evidence>
<comment type="caution">
    <text evidence="9">The sequence shown here is derived from an EMBL/GenBank/DDBJ whole genome shotgun (WGS) entry which is preliminary data.</text>
</comment>
<evidence type="ECO:0000256" key="1">
    <source>
        <dbReference type="ARBA" id="ARBA00004141"/>
    </source>
</evidence>
<feature type="compositionally biased region" description="Polar residues" evidence="6">
    <location>
        <begin position="312"/>
        <end position="326"/>
    </location>
</feature>
<dbReference type="GO" id="GO:0016020">
    <property type="term" value="C:membrane"/>
    <property type="evidence" value="ECO:0007669"/>
    <property type="project" value="UniProtKB-SubCell"/>
</dbReference>
<protein>
    <recommendedName>
        <fullName evidence="8">Rhodopsin domain-containing protein</fullName>
    </recommendedName>
</protein>
<dbReference type="OrthoDB" id="5421689at2759"/>
<feature type="transmembrane region" description="Helical" evidence="7">
    <location>
        <begin position="116"/>
        <end position="137"/>
    </location>
</feature>
<organism evidence="9 10">
    <name type="scientific">Metarhizium robertsii</name>
    <dbReference type="NCBI Taxonomy" id="568076"/>
    <lineage>
        <taxon>Eukaryota</taxon>
        <taxon>Fungi</taxon>
        <taxon>Dikarya</taxon>
        <taxon>Ascomycota</taxon>
        <taxon>Pezizomycotina</taxon>
        <taxon>Sordariomycetes</taxon>
        <taxon>Hypocreomycetidae</taxon>
        <taxon>Hypocreales</taxon>
        <taxon>Clavicipitaceae</taxon>
        <taxon>Metarhizium</taxon>
    </lineage>
</organism>
<feature type="domain" description="Rhodopsin" evidence="8">
    <location>
        <begin position="49"/>
        <end position="300"/>
    </location>
</feature>
<dbReference type="EMBL" id="JELW01000028">
    <property type="protein sequence ID" value="EXU98281.1"/>
    <property type="molecule type" value="Genomic_DNA"/>
</dbReference>
<reference evidence="9 10" key="1">
    <citation type="submission" date="2014-02" db="EMBL/GenBank/DDBJ databases">
        <title>The genome sequence of the entomopathogenic fungus Metarhizium robertsii ARSEF 2575.</title>
        <authorList>
            <person name="Giuliano Garisto Donzelli B."/>
            <person name="Roe B.A."/>
            <person name="Macmil S.L."/>
            <person name="Krasnoff S.B."/>
            <person name="Gibson D.M."/>
        </authorList>
    </citation>
    <scope>NUCLEOTIDE SEQUENCE [LARGE SCALE GENOMIC DNA]</scope>
    <source>
        <strain evidence="9 10">ARSEF 2575</strain>
    </source>
</reference>
<comment type="subcellular location">
    <subcellularLocation>
        <location evidence="1">Membrane</location>
        <topology evidence="1">Multi-pass membrane protein</topology>
    </subcellularLocation>
</comment>
<dbReference type="PANTHER" id="PTHR33048:SF47">
    <property type="entry name" value="INTEGRAL MEMBRANE PROTEIN-RELATED"/>
    <property type="match status" value="1"/>
</dbReference>
<feature type="transmembrane region" description="Helical" evidence="7">
    <location>
        <begin position="149"/>
        <end position="182"/>
    </location>
</feature>
<proteinExistence type="inferred from homology"/>
<keyword evidence="2 7" id="KW-0812">Transmembrane</keyword>
<gene>
    <name evidence="9" type="ORF">X797_008671</name>
</gene>
<evidence type="ECO:0000256" key="2">
    <source>
        <dbReference type="ARBA" id="ARBA00022692"/>
    </source>
</evidence>
<feature type="transmembrane region" description="Helical" evidence="7">
    <location>
        <begin position="29"/>
        <end position="47"/>
    </location>
</feature>
<feature type="transmembrane region" description="Helical" evidence="7">
    <location>
        <begin position="194"/>
        <end position="220"/>
    </location>
</feature>
<keyword evidence="3 7" id="KW-1133">Transmembrane helix</keyword>
<accession>A0A014NB94</accession>